<evidence type="ECO:0000256" key="1">
    <source>
        <dbReference type="ARBA" id="ARBA00004613"/>
    </source>
</evidence>
<dbReference type="InterPro" id="IPR011641">
    <property type="entry name" value="Tyr-kin_ephrin_A/B_rcpt-like"/>
</dbReference>
<dbReference type="GO" id="GO:0005509">
    <property type="term" value="F:calcium ion binding"/>
    <property type="evidence" value="ECO:0007669"/>
    <property type="project" value="InterPro"/>
</dbReference>
<dbReference type="GeneTree" id="ENSGT00940000153185"/>
<dbReference type="SMART" id="SM01411">
    <property type="entry name" value="Ephrin_rec_like"/>
    <property type="match status" value="3"/>
</dbReference>
<dbReference type="Ensembl" id="ENSCINT00000003398.3">
    <property type="protein sequence ID" value="ENSCINP00000003398.3"/>
    <property type="gene ID" value="ENSCING00000001681.3"/>
</dbReference>
<keyword evidence="2" id="KW-0964">Secreted</keyword>
<dbReference type="Proteomes" id="UP000008144">
    <property type="component" value="Unassembled WGS sequence"/>
</dbReference>
<dbReference type="SMART" id="SM00042">
    <property type="entry name" value="CUB"/>
    <property type="match status" value="1"/>
</dbReference>
<dbReference type="PROSITE" id="PS01187">
    <property type="entry name" value="EGF_CA"/>
    <property type="match status" value="3"/>
</dbReference>
<accession>F6X873</accession>
<dbReference type="InterPro" id="IPR049883">
    <property type="entry name" value="NOTCH1_EGF-like"/>
</dbReference>
<dbReference type="Gene3D" id="2.60.120.290">
    <property type="entry name" value="Spermadhesin, CUB domain"/>
    <property type="match status" value="1"/>
</dbReference>
<dbReference type="FunFam" id="2.10.25.10:FF:001207">
    <property type="entry name" value="signal peptide, CUB and EGF-like domain-containing protein 2 isoform X1"/>
    <property type="match status" value="1"/>
</dbReference>
<feature type="domain" description="EGF-like" evidence="9">
    <location>
        <begin position="304"/>
        <end position="344"/>
    </location>
</feature>
<dbReference type="AlphaFoldDB" id="F6X873"/>
<keyword evidence="5" id="KW-0677">Repeat</keyword>
<evidence type="ECO:0000313" key="11">
    <source>
        <dbReference type="Proteomes" id="UP000008144"/>
    </source>
</evidence>
<dbReference type="FunFam" id="2.10.25.10:FF:001336">
    <property type="entry name" value="Uncharacterized protein"/>
    <property type="match status" value="1"/>
</dbReference>
<dbReference type="FunFam" id="2.10.25.10:FF:001523">
    <property type="entry name" value="Uncharacterized protein"/>
    <property type="match status" value="1"/>
</dbReference>
<dbReference type="SUPFAM" id="SSF57184">
    <property type="entry name" value="Growth factor receptor domain"/>
    <property type="match status" value="4"/>
</dbReference>
<keyword evidence="4" id="KW-0732">Signal</keyword>
<dbReference type="PANTHER" id="PTHR24046:SF7">
    <property type="entry name" value="CUB DOMAIN-CONTAINING PROTEIN"/>
    <property type="match status" value="1"/>
</dbReference>
<keyword evidence="6" id="KW-1015">Disulfide bond</keyword>
<dbReference type="InterPro" id="IPR000859">
    <property type="entry name" value="CUB_dom"/>
</dbReference>
<name>F6X873_CIOIN</name>
<dbReference type="SUPFAM" id="SSF49854">
    <property type="entry name" value="Spermadhesin, CUB domain"/>
    <property type="match status" value="1"/>
</dbReference>
<dbReference type="OMA" id="VETTDNC"/>
<dbReference type="FunFam" id="2.10.50.10:FF:000032">
    <property type="entry name" value="Uncharacterized protein, isoform A"/>
    <property type="match status" value="1"/>
</dbReference>
<dbReference type="HOGENOM" id="CLU_013079_0_0_1"/>
<evidence type="ECO:0000256" key="5">
    <source>
        <dbReference type="ARBA" id="ARBA00022737"/>
    </source>
</evidence>
<dbReference type="FunFam" id="2.10.25.10:FF:000037">
    <property type="entry name" value="Signal peptide, CUB domain and EGF-like domain-containing 2"/>
    <property type="match status" value="1"/>
</dbReference>
<evidence type="ECO:0000313" key="10">
    <source>
        <dbReference type="Ensembl" id="ENSCINP00000003398.3"/>
    </source>
</evidence>
<dbReference type="Pfam" id="PF00431">
    <property type="entry name" value="CUB"/>
    <property type="match status" value="1"/>
</dbReference>
<dbReference type="InterPro" id="IPR018097">
    <property type="entry name" value="EGF_Ca-bd_CS"/>
</dbReference>
<dbReference type="Pfam" id="PF07645">
    <property type="entry name" value="EGF_CA"/>
    <property type="match status" value="1"/>
</dbReference>
<dbReference type="CDD" id="cd00054">
    <property type="entry name" value="EGF_CA"/>
    <property type="match status" value="2"/>
</dbReference>
<evidence type="ECO:0000256" key="2">
    <source>
        <dbReference type="ARBA" id="ARBA00022525"/>
    </source>
</evidence>
<dbReference type="PROSITE" id="PS00010">
    <property type="entry name" value="ASX_HYDROXYL"/>
    <property type="match status" value="3"/>
</dbReference>
<organism evidence="10 11">
    <name type="scientific">Ciona intestinalis</name>
    <name type="common">Transparent sea squirt</name>
    <name type="synonym">Ascidia intestinalis</name>
    <dbReference type="NCBI Taxonomy" id="7719"/>
    <lineage>
        <taxon>Eukaryota</taxon>
        <taxon>Metazoa</taxon>
        <taxon>Chordata</taxon>
        <taxon>Tunicata</taxon>
        <taxon>Ascidiacea</taxon>
        <taxon>Phlebobranchia</taxon>
        <taxon>Cionidae</taxon>
        <taxon>Ciona</taxon>
    </lineage>
</organism>
<reference evidence="10" key="3">
    <citation type="submission" date="2025-09" db="UniProtKB">
        <authorList>
            <consortium name="Ensembl"/>
        </authorList>
    </citation>
    <scope>IDENTIFICATION</scope>
</reference>
<proteinExistence type="predicted"/>
<dbReference type="InterPro" id="IPR000152">
    <property type="entry name" value="EGF-type_Asp/Asn_hydroxyl_site"/>
</dbReference>
<dbReference type="FunFam" id="2.10.25.10:FF:001197">
    <property type="entry name" value="signal peptide, CUB and EGF-like domain-containing protein 2 isoform X1"/>
    <property type="match status" value="1"/>
</dbReference>
<dbReference type="Pfam" id="PF12662">
    <property type="entry name" value="cEGF"/>
    <property type="match status" value="1"/>
</dbReference>
<protein>
    <submittedName>
        <fullName evidence="10">Uncharacterized protein</fullName>
    </submittedName>
</protein>
<feature type="domain" description="EGF-like" evidence="9">
    <location>
        <begin position="34"/>
        <end position="74"/>
    </location>
</feature>
<dbReference type="InterPro" id="IPR001881">
    <property type="entry name" value="EGF-like_Ca-bd_dom"/>
</dbReference>
<evidence type="ECO:0000256" key="6">
    <source>
        <dbReference type="ARBA" id="ARBA00023157"/>
    </source>
</evidence>
<comment type="subcellular location">
    <subcellularLocation>
        <location evidence="1">Secreted</location>
    </subcellularLocation>
</comment>
<dbReference type="InParanoid" id="F6X873"/>
<dbReference type="CDD" id="cd00041">
    <property type="entry name" value="CUB"/>
    <property type="match status" value="1"/>
</dbReference>
<dbReference type="FunFam" id="2.10.25.10:FF:000028">
    <property type="entry name" value="Signal peptide, CUB domain and EGF-like domain-containing 2"/>
    <property type="match status" value="1"/>
</dbReference>
<dbReference type="PROSITE" id="PS01186">
    <property type="entry name" value="EGF_2"/>
    <property type="match status" value="4"/>
</dbReference>
<dbReference type="Pfam" id="PF07699">
    <property type="entry name" value="Ephrin_rec_like"/>
    <property type="match status" value="3"/>
</dbReference>
<dbReference type="PROSITE" id="PS01180">
    <property type="entry name" value="CUB"/>
    <property type="match status" value="1"/>
</dbReference>
<evidence type="ECO:0000259" key="8">
    <source>
        <dbReference type="PROSITE" id="PS01180"/>
    </source>
</evidence>
<reference evidence="11" key="1">
    <citation type="journal article" date="2002" name="Science">
        <title>The draft genome of Ciona intestinalis: insights into chordate and vertebrate origins.</title>
        <authorList>
            <person name="Dehal P."/>
            <person name="Satou Y."/>
            <person name="Campbell R.K."/>
            <person name="Chapman J."/>
            <person name="Degnan B."/>
            <person name="De Tomaso A."/>
            <person name="Davidson B."/>
            <person name="Di Gregorio A."/>
            <person name="Gelpke M."/>
            <person name="Goodstein D.M."/>
            <person name="Harafuji N."/>
            <person name="Hastings K.E."/>
            <person name="Ho I."/>
            <person name="Hotta K."/>
            <person name="Huang W."/>
            <person name="Kawashima T."/>
            <person name="Lemaire P."/>
            <person name="Martinez D."/>
            <person name="Meinertzhagen I.A."/>
            <person name="Necula S."/>
            <person name="Nonaka M."/>
            <person name="Putnam N."/>
            <person name="Rash S."/>
            <person name="Saiga H."/>
            <person name="Satake M."/>
            <person name="Terry A."/>
            <person name="Yamada L."/>
            <person name="Wang H.G."/>
            <person name="Awazu S."/>
            <person name="Azumi K."/>
            <person name="Boore J."/>
            <person name="Branno M."/>
            <person name="Chin-Bow S."/>
            <person name="DeSantis R."/>
            <person name="Doyle S."/>
            <person name="Francino P."/>
            <person name="Keys D.N."/>
            <person name="Haga S."/>
            <person name="Hayashi H."/>
            <person name="Hino K."/>
            <person name="Imai K.S."/>
            <person name="Inaba K."/>
            <person name="Kano S."/>
            <person name="Kobayashi K."/>
            <person name="Kobayashi M."/>
            <person name="Lee B.I."/>
            <person name="Makabe K.W."/>
            <person name="Manohar C."/>
            <person name="Matassi G."/>
            <person name="Medina M."/>
            <person name="Mochizuki Y."/>
            <person name="Mount S."/>
            <person name="Morishita T."/>
            <person name="Miura S."/>
            <person name="Nakayama A."/>
            <person name="Nishizaka S."/>
            <person name="Nomoto H."/>
            <person name="Ohta F."/>
            <person name="Oishi K."/>
            <person name="Rigoutsos I."/>
            <person name="Sano M."/>
            <person name="Sasaki A."/>
            <person name="Sasakura Y."/>
            <person name="Shoguchi E."/>
            <person name="Shin-i T."/>
            <person name="Spagnuolo A."/>
            <person name="Stainier D."/>
            <person name="Suzuki M.M."/>
            <person name="Tassy O."/>
            <person name="Takatori N."/>
            <person name="Tokuoka M."/>
            <person name="Yagi K."/>
            <person name="Yoshizaki F."/>
            <person name="Wada S."/>
            <person name="Zhang C."/>
            <person name="Hyatt P.D."/>
            <person name="Larimer F."/>
            <person name="Detter C."/>
            <person name="Doggett N."/>
            <person name="Glavina T."/>
            <person name="Hawkins T."/>
            <person name="Richardson P."/>
            <person name="Lucas S."/>
            <person name="Kohara Y."/>
            <person name="Levine M."/>
            <person name="Satoh N."/>
            <person name="Rokhsar D.S."/>
        </authorList>
    </citation>
    <scope>NUCLEOTIDE SEQUENCE [LARGE SCALE GENOMIC DNA]</scope>
</reference>
<dbReference type="InterPro" id="IPR009030">
    <property type="entry name" value="Growth_fac_rcpt_cys_sf"/>
</dbReference>
<evidence type="ECO:0000256" key="3">
    <source>
        <dbReference type="ARBA" id="ARBA00022536"/>
    </source>
</evidence>
<dbReference type="GO" id="GO:0005615">
    <property type="term" value="C:extracellular space"/>
    <property type="evidence" value="ECO:0000318"/>
    <property type="project" value="GO_Central"/>
</dbReference>
<dbReference type="GO" id="GO:0007165">
    <property type="term" value="P:signal transduction"/>
    <property type="evidence" value="ECO:0000318"/>
    <property type="project" value="GO_Central"/>
</dbReference>
<evidence type="ECO:0000256" key="4">
    <source>
        <dbReference type="ARBA" id="ARBA00022729"/>
    </source>
</evidence>
<dbReference type="InterPro" id="IPR035914">
    <property type="entry name" value="Sperma_CUB_dom_sf"/>
</dbReference>
<dbReference type="STRING" id="7719.ENSCINP00000003398"/>
<reference evidence="10" key="2">
    <citation type="submission" date="2025-08" db="UniProtKB">
        <authorList>
            <consortium name="Ensembl"/>
        </authorList>
    </citation>
    <scope>IDENTIFICATION</scope>
</reference>
<evidence type="ECO:0000256" key="7">
    <source>
        <dbReference type="PROSITE-ProRule" id="PRU00076"/>
    </source>
</evidence>
<dbReference type="InterPro" id="IPR000742">
    <property type="entry name" value="EGF"/>
</dbReference>
<keyword evidence="11" id="KW-1185">Reference proteome</keyword>
<dbReference type="Gene3D" id="2.10.50.10">
    <property type="entry name" value="Tumor Necrosis Factor Receptor, subunit A, domain 2"/>
    <property type="match status" value="3"/>
</dbReference>
<dbReference type="Gene3D" id="2.10.25.10">
    <property type="entry name" value="Laminin"/>
    <property type="match status" value="8"/>
</dbReference>
<dbReference type="SMART" id="SM00181">
    <property type="entry name" value="EGF"/>
    <property type="match status" value="9"/>
</dbReference>
<comment type="caution">
    <text evidence="7">Lacks conserved residue(s) required for the propagation of feature annotation.</text>
</comment>
<keyword evidence="3 7" id="KW-0245">EGF-like domain</keyword>
<dbReference type="FunFam" id="2.60.120.290:FF:000002">
    <property type="entry name" value="Signal peptide, CUB domain and EGF-like domain-containing 2"/>
    <property type="match status" value="1"/>
</dbReference>
<dbReference type="Pfam" id="PF14670">
    <property type="entry name" value="FXa_inhibition"/>
    <property type="match status" value="5"/>
</dbReference>
<sequence>HGGCAQRCVSSGRTRSCACAPGFNITSNRRSCEDVDECASNNGGCQHTCVNKPGTYWCTCRRGYTLAPNVRKCIPQIVRNDACSRYGRRCEHFCVIRSSQPKCACRPGYRRHRNGRSCIRLCSNGNGGCDHICRTRTQSMMCACRPNYVLAEDRRSCTVKEEREQQVEQGHGDMQRQISTVAQSASCAVDNGGCSEECDSTPIGVQCSCPAGHVLETDRKSCRDINECLADNGGCQHGCRNNDGSFKCTCPTGFKLAADERTCDDIDECYLNDTCWHGCTNSIGSYECTCATGYMKYAIARCGDIDECTVSNGGCSHLCWNKPGSFVCSCRPGYKLHTNGKDCIKAHSDPPQQIASMKCVGKNCLFHCNDESNFRVFHRVRASYTYRCGKTLPQNPRARRGKRIPPTAVTTAGYFEMHVLMCVKKRPDRKSVVNMIKKYYRIRIPTDFCHLQHLPRSSVARISRGKQQFLKFLDDFGLNFNSILLLLGFCNSRCNQTRINRAFSRMYGWIKRSMKKQSFHLSVQRSVLKLRKKSMSRGRPVPGIRSNSGCIVGLVGSHSAGTCRLCDAGTYYDVSNSSCTACPMHTYQENQGQLVCMNCPTSTSDATAMTSATSFSQCPGLCPAGHFSVDGMQPCQACPRGTYQSDVGRIGCYTCGEGITTRQTGSRSFTDCLVRGSCTAGHYYDSRTGTCSRCPLGFYQPGTGQDFCITCPGNTTTDYDASTDVDSCKETRCGGVIENLHGVIESPNYPGNYPINSHCRWILKTPKKRKLLVVVPEIFLPFEDNCGDYLIMKSKETSSRVVFQSCQTSENPTVLMIKSKRLWIEFRSNGSNGAKGFQIPYVTYNQDYDKIIAEIVKDGLLYSADHHRNILKDKLTRQALLEVLADPGKYYPPNQKTKYFTKSFLDYLKNKAFFFSFPRK</sequence>
<dbReference type="GO" id="GO:0009986">
    <property type="term" value="C:cell surface"/>
    <property type="evidence" value="ECO:0000318"/>
    <property type="project" value="GO_Central"/>
</dbReference>
<dbReference type="SMART" id="SM00179">
    <property type="entry name" value="EGF_CA"/>
    <property type="match status" value="4"/>
</dbReference>
<dbReference type="PROSITE" id="PS50026">
    <property type="entry name" value="EGF_3"/>
    <property type="match status" value="3"/>
</dbReference>
<feature type="domain" description="CUB" evidence="8">
    <location>
        <begin position="733"/>
        <end position="844"/>
    </location>
</feature>
<evidence type="ECO:0000259" key="9">
    <source>
        <dbReference type="PROSITE" id="PS50026"/>
    </source>
</evidence>
<feature type="domain" description="EGF-like" evidence="9">
    <location>
        <begin position="224"/>
        <end position="264"/>
    </location>
</feature>
<dbReference type="InterPro" id="IPR052071">
    <property type="entry name" value="SCUB_EGF-like_domain"/>
</dbReference>
<dbReference type="FunFam" id="2.10.50.10:FF:000090">
    <property type="entry name" value="signal peptide, CUB and EGF-like domain-containing protein 2 isoform X1"/>
    <property type="match status" value="1"/>
</dbReference>
<dbReference type="PANTHER" id="PTHR24046">
    <property type="entry name" value="SIGNAL PEPTIDE, CUB AND EGF-LIKE DOMAIN-CONTAINING"/>
    <property type="match status" value="1"/>
</dbReference>
<dbReference type="InterPro" id="IPR026823">
    <property type="entry name" value="cEGF"/>
</dbReference>